<dbReference type="Proteomes" id="UP000289340">
    <property type="component" value="Chromosome 20"/>
</dbReference>
<dbReference type="SUPFAM" id="SSF53335">
    <property type="entry name" value="S-adenosyl-L-methionine-dependent methyltransferases"/>
    <property type="match status" value="1"/>
</dbReference>
<dbReference type="CDD" id="cd02440">
    <property type="entry name" value="AdoMet_MTases"/>
    <property type="match status" value="1"/>
</dbReference>
<dbReference type="EMBL" id="QZWG01000020">
    <property type="protein sequence ID" value="RZB44458.1"/>
    <property type="molecule type" value="Genomic_DNA"/>
</dbReference>
<protein>
    <submittedName>
        <fullName evidence="7">Isoliquiritigenin 2'-O-methyltransferase isoform E</fullName>
    </submittedName>
</protein>
<sequence>MGESNVMTKTEDGACLSAMLLSTNLVYPAVLNAAIELNLFEIIAKATPAGSFMSSHEIASKLPTQHPDLPNRLDRMLRLLASYSVLTTSTRTTHHGATETVYGLSQVGQYFVPDGTRGYLASFTAFVCYPPLLQVWSVILTPIYVYHIEDRLNFKEAVVDADIDLFKKILGVTMYQYMENDPKMNQIFNKSMANLCATEMSRILEIYTGFEGISTLVDVGGGNGQNLKMIISKYPLIKGINFDLPQVIENALPLPGIEHVGGDMFAKVPQGDTIILKAVCHNWSDEKCIEFLRNCHKALSPNGKVIVVEFILPEEPEPTEESQLVSTLDNLMFITVGGRERTQKQYETLCKLSGFSNFQVACRAFSSLGVMEFYK</sequence>
<dbReference type="PIRSF" id="PIRSF005739">
    <property type="entry name" value="O-mtase"/>
    <property type="match status" value="1"/>
</dbReference>
<keyword evidence="1 7" id="KW-0489">Methyltransferase</keyword>
<dbReference type="GO" id="GO:0032259">
    <property type="term" value="P:methylation"/>
    <property type="evidence" value="ECO:0007669"/>
    <property type="project" value="UniProtKB-KW"/>
</dbReference>
<evidence type="ECO:0000259" key="6">
    <source>
        <dbReference type="Pfam" id="PF08100"/>
    </source>
</evidence>
<evidence type="ECO:0000256" key="1">
    <source>
        <dbReference type="ARBA" id="ARBA00022603"/>
    </source>
</evidence>
<dbReference type="FunFam" id="3.40.50.150:FF:000596">
    <property type="entry name" value="Caffeic acid O-methyltransferase"/>
    <property type="match status" value="1"/>
</dbReference>
<dbReference type="Gene3D" id="3.40.50.150">
    <property type="entry name" value="Vaccinia Virus protein VP39"/>
    <property type="match status" value="1"/>
</dbReference>
<dbReference type="InterPro" id="IPR029063">
    <property type="entry name" value="SAM-dependent_MTases_sf"/>
</dbReference>
<dbReference type="SUPFAM" id="SSF46785">
    <property type="entry name" value="Winged helix' DNA-binding domain"/>
    <property type="match status" value="1"/>
</dbReference>
<dbReference type="GO" id="GO:0046983">
    <property type="term" value="F:protein dimerization activity"/>
    <property type="evidence" value="ECO:0007669"/>
    <property type="project" value="InterPro"/>
</dbReference>
<dbReference type="GO" id="GO:0008757">
    <property type="term" value="F:S-adenosylmethionine-dependent methyltransferase activity"/>
    <property type="evidence" value="ECO:0007669"/>
    <property type="project" value="UniProtKB-ARBA"/>
</dbReference>
<feature type="domain" description="O-methyltransferase dimerisation" evidence="6">
    <location>
        <begin position="21"/>
        <end position="113"/>
    </location>
</feature>
<gene>
    <name evidence="7" type="ORF">D0Y65_054433</name>
</gene>
<dbReference type="GO" id="GO:0008171">
    <property type="term" value="F:O-methyltransferase activity"/>
    <property type="evidence" value="ECO:0007669"/>
    <property type="project" value="InterPro"/>
</dbReference>
<evidence type="ECO:0000256" key="3">
    <source>
        <dbReference type="ARBA" id="ARBA00022691"/>
    </source>
</evidence>
<proteinExistence type="predicted"/>
<feature type="domain" description="O-methyltransferase C-terminal" evidence="5">
    <location>
        <begin position="155"/>
        <end position="356"/>
    </location>
</feature>
<comment type="caution">
    <text evidence="7">The sequence shown here is derived from an EMBL/GenBank/DDBJ whole genome shotgun (WGS) entry which is preliminary data.</text>
</comment>
<dbReference type="Pfam" id="PF08100">
    <property type="entry name" value="Dimerisation"/>
    <property type="match status" value="1"/>
</dbReference>
<evidence type="ECO:0000256" key="2">
    <source>
        <dbReference type="ARBA" id="ARBA00022679"/>
    </source>
</evidence>
<feature type="active site" description="Proton acceptor" evidence="4">
    <location>
        <position position="281"/>
    </location>
</feature>
<dbReference type="InterPro" id="IPR016461">
    <property type="entry name" value="COMT-like"/>
</dbReference>
<reference evidence="7 8" key="1">
    <citation type="submission" date="2018-09" db="EMBL/GenBank/DDBJ databases">
        <title>A high-quality reference genome of wild soybean provides a powerful tool to mine soybean genomes.</title>
        <authorList>
            <person name="Xie M."/>
            <person name="Chung C.Y.L."/>
            <person name="Li M.-W."/>
            <person name="Wong F.-L."/>
            <person name="Chan T.-F."/>
            <person name="Lam H.-M."/>
        </authorList>
    </citation>
    <scope>NUCLEOTIDE SEQUENCE [LARGE SCALE GENOMIC DNA]</scope>
    <source>
        <strain evidence="8">cv. W05</strain>
        <tissue evidence="7">Hypocotyl of etiolated seedlings</tissue>
    </source>
</reference>
<dbReference type="AlphaFoldDB" id="A0A445F6J0"/>
<evidence type="ECO:0000313" key="7">
    <source>
        <dbReference type="EMBL" id="RZB44458.1"/>
    </source>
</evidence>
<dbReference type="PANTHER" id="PTHR11746">
    <property type="entry name" value="O-METHYLTRANSFERASE"/>
    <property type="match status" value="1"/>
</dbReference>
<dbReference type="InterPro" id="IPR036390">
    <property type="entry name" value="WH_DNA-bd_sf"/>
</dbReference>
<keyword evidence="3" id="KW-0949">S-adenosyl-L-methionine</keyword>
<dbReference type="PROSITE" id="PS51683">
    <property type="entry name" value="SAM_OMT_II"/>
    <property type="match status" value="1"/>
</dbReference>
<dbReference type="InterPro" id="IPR012967">
    <property type="entry name" value="COMT_dimerisation"/>
</dbReference>
<keyword evidence="2 7" id="KW-0808">Transferase</keyword>
<dbReference type="InterPro" id="IPR036388">
    <property type="entry name" value="WH-like_DNA-bd_sf"/>
</dbReference>
<dbReference type="Gene3D" id="1.10.10.10">
    <property type="entry name" value="Winged helix-like DNA-binding domain superfamily/Winged helix DNA-binding domain"/>
    <property type="match status" value="1"/>
</dbReference>
<evidence type="ECO:0000313" key="8">
    <source>
        <dbReference type="Proteomes" id="UP000289340"/>
    </source>
</evidence>
<keyword evidence="8" id="KW-1185">Reference proteome</keyword>
<dbReference type="InterPro" id="IPR001077">
    <property type="entry name" value="COMT_C"/>
</dbReference>
<dbReference type="Pfam" id="PF00891">
    <property type="entry name" value="Methyltransf_2"/>
    <property type="match status" value="1"/>
</dbReference>
<evidence type="ECO:0000259" key="5">
    <source>
        <dbReference type="Pfam" id="PF00891"/>
    </source>
</evidence>
<evidence type="ECO:0000256" key="4">
    <source>
        <dbReference type="PIRSR" id="PIRSR005739-1"/>
    </source>
</evidence>
<organism evidence="7 8">
    <name type="scientific">Glycine soja</name>
    <name type="common">Wild soybean</name>
    <dbReference type="NCBI Taxonomy" id="3848"/>
    <lineage>
        <taxon>Eukaryota</taxon>
        <taxon>Viridiplantae</taxon>
        <taxon>Streptophyta</taxon>
        <taxon>Embryophyta</taxon>
        <taxon>Tracheophyta</taxon>
        <taxon>Spermatophyta</taxon>
        <taxon>Magnoliopsida</taxon>
        <taxon>eudicotyledons</taxon>
        <taxon>Gunneridae</taxon>
        <taxon>Pentapetalae</taxon>
        <taxon>rosids</taxon>
        <taxon>fabids</taxon>
        <taxon>Fabales</taxon>
        <taxon>Fabaceae</taxon>
        <taxon>Papilionoideae</taxon>
        <taxon>50 kb inversion clade</taxon>
        <taxon>NPAAA clade</taxon>
        <taxon>indigoferoid/millettioid clade</taxon>
        <taxon>Phaseoleae</taxon>
        <taxon>Glycine</taxon>
        <taxon>Glycine subgen. Soja</taxon>
    </lineage>
</organism>
<accession>A0A445F6J0</accession>
<dbReference type="FunFam" id="1.10.10.10:FF:000357">
    <property type="entry name" value="Caffeic acid 3-O-methyltransferase"/>
    <property type="match status" value="1"/>
</dbReference>
<name>A0A445F6J0_GLYSO</name>